<protein>
    <submittedName>
        <fullName evidence="2">Uncharacterized protein</fullName>
    </submittedName>
</protein>
<feature type="chain" id="PRO_5002046110" evidence="1">
    <location>
        <begin position="33"/>
        <end position="164"/>
    </location>
</feature>
<feature type="signal peptide" evidence="1">
    <location>
        <begin position="1"/>
        <end position="32"/>
    </location>
</feature>
<reference evidence="2" key="1">
    <citation type="submission" date="2014-09" db="EMBL/GenBank/DDBJ databases">
        <authorList>
            <person name="Magalhaes I.L.F."/>
            <person name="Oliveira U."/>
            <person name="Santos F.R."/>
            <person name="Vidigal T.H.D.A."/>
            <person name="Brescovit A.D."/>
            <person name="Santos A.J."/>
        </authorList>
    </citation>
    <scope>NUCLEOTIDE SEQUENCE</scope>
    <source>
        <tissue evidence="2">Shoot tissue taken approximately 20 cm above the soil surface</tissue>
    </source>
</reference>
<accession>A0A0A9CMV5</accession>
<proteinExistence type="predicted"/>
<organism evidence="2">
    <name type="scientific">Arundo donax</name>
    <name type="common">Giant reed</name>
    <name type="synonym">Donax arundinaceus</name>
    <dbReference type="NCBI Taxonomy" id="35708"/>
    <lineage>
        <taxon>Eukaryota</taxon>
        <taxon>Viridiplantae</taxon>
        <taxon>Streptophyta</taxon>
        <taxon>Embryophyta</taxon>
        <taxon>Tracheophyta</taxon>
        <taxon>Spermatophyta</taxon>
        <taxon>Magnoliopsida</taxon>
        <taxon>Liliopsida</taxon>
        <taxon>Poales</taxon>
        <taxon>Poaceae</taxon>
        <taxon>PACMAD clade</taxon>
        <taxon>Arundinoideae</taxon>
        <taxon>Arundineae</taxon>
        <taxon>Arundo</taxon>
    </lineage>
</organism>
<reference evidence="2" key="2">
    <citation type="journal article" date="2015" name="Data Brief">
        <title>Shoot transcriptome of the giant reed, Arundo donax.</title>
        <authorList>
            <person name="Barrero R.A."/>
            <person name="Guerrero F.D."/>
            <person name="Moolhuijzen P."/>
            <person name="Goolsby J.A."/>
            <person name="Tidwell J."/>
            <person name="Bellgard S.E."/>
            <person name="Bellgard M.I."/>
        </authorList>
    </citation>
    <scope>NUCLEOTIDE SEQUENCE</scope>
    <source>
        <tissue evidence="2">Shoot tissue taken approximately 20 cm above the soil surface</tissue>
    </source>
</reference>
<dbReference type="AlphaFoldDB" id="A0A0A9CMV5"/>
<evidence type="ECO:0000313" key="2">
    <source>
        <dbReference type="EMBL" id="JAD75783.1"/>
    </source>
</evidence>
<keyword evidence="1" id="KW-0732">Signal</keyword>
<sequence>MQKGQKGSILLCAMSLSFWVVGSIFTFSPTKSCIISCTLSVASDAASLSFLKYEASLQNPGNAHLMCLAAFCGAEEGKMGLFVLNGMHNSLREEMLSSGSQLPIEGPLLELERPPVFPAKPASSSPSSIVSAQYSEYCYTSLLAVQKNLSSFEQKANTEYFSHT</sequence>
<dbReference type="EMBL" id="GBRH01222112">
    <property type="protein sequence ID" value="JAD75783.1"/>
    <property type="molecule type" value="Transcribed_RNA"/>
</dbReference>
<evidence type="ECO:0000256" key="1">
    <source>
        <dbReference type="SAM" id="SignalP"/>
    </source>
</evidence>
<name>A0A0A9CMV5_ARUDO</name>